<keyword evidence="5" id="KW-0812">Transmembrane</keyword>
<reference evidence="12 13" key="1">
    <citation type="submission" date="2018-06" db="EMBL/GenBank/DDBJ databases">
        <authorList>
            <consortium name="Pathogen Informatics"/>
            <person name="Doyle S."/>
        </authorList>
    </citation>
    <scope>NUCLEOTIDE SEQUENCE [LARGE SCALE GENOMIC DNA]</scope>
    <source>
        <strain evidence="12 13">NCTC11227</strain>
    </source>
</reference>
<evidence type="ECO:0000256" key="10">
    <source>
        <dbReference type="ARBA" id="ARBA00023237"/>
    </source>
</evidence>
<keyword evidence="4" id="KW-1134">Transmembrane beta strand</keyword>
<evidence type="ECO:0000256" key="5">
    <source>
        <dbReference type="ARBA" id="ARBA00022692"/>
    </source>
</evidence>
<dbReference type="GO" id="GO:0046930">
    <property type="term" value="C:pore complex"/>
    <property type="evidence" value="ECO:0007669"/>
    <property type="project" value="UniProtKB-KW"/>
</dbReference>
<dbReference type="InterPro" id="IPR033900">
    <property type="entry name" value="Gram_neg_porin_domain"/>
</dbReference>
<keyword evidence="7" id="KW-0406">Ion transport</keyword>
<evidence type="ECO:0000256" key="2">
    <source>
        <dbReference type="ARBA" id="ARBA00011233"/>
    </source>
</evidence>
<dbReference type="Proteomes" id="UP000255102">
    <property type="component" value="Unassembled WGS sequence"/>
</dbReference>
<dbReference type="AlphaFoldDB" id="A0A378PHF2"/>
<evidence type="ECO:0000256" key="9">
    <source>
        <dbReference type="ARBA" id="ARBA00023136"/>
    </source>
</evidence>
<evidence type="ECO:0000256" key="8">
    <source>
        <dbReference type="ARBA" id="ARBA00023114"/>
    </source>
</evidence>
<dbReference type="CDD" id="cd00342">
    <property type="entry name" value="gram_neg_porins"/>
    <property type="match status" value="1"/>
</dbReference>
<dbReference type="PANTHER" id="PTHR34501">
    <property type="entry name" value="PROTEIN YDDL-RELATED"/>
    <property type="match status" value="1"/>
</dbReference>
<keyword evidence="6 11" id="KW-0732">Signal</keyword>
<dbReference type="GO" id="GO:0015288">
    <property type="term" value="F:porin activity"/>
    <property type="evidence" value="ECO:0007669"/>
    <property type="project" value="UniProtKB-KW"/>
</dbReference>
<dbReference type="GO" id="GO:0006811">
    <property type="term" value="P:monoatomic ion transport"/>
    <property type="evidence" value="ECO:0007669"/>
    <property type="project" value="UniProtKB-KW"/>
</dbReference>
<organism evidence="12 13">
    <name type="scientific">Moraxella ovis</name>
    <dbReference type="NCBI Taxonomy" id="29433"/>
    <lineage>
        <taxon>Bacteria</taxon>
        <taxon>Pseudomonadati</taxon>
        <taxon>Pseudomonadota</taxon>
        <taxon>Gammaproteobacteria</taxon>
        <taxon>Moraxellales</taxon>
        <taxon>Moraxellaceae</taxon>
        <taxon>Moraxella</taxon>
    </lineage>
</organism>
<keyword evidence="8" id="KW-0626">Porin</keyword>
<evidence type="ECO:0000313" key="13">
    <source>
        <dbReference type="Proteomes" id="UP000255102"/>
    </source>
</evidence>
<evidence type="ECO:0000256" key="6">
    <source>
        <dbReference type="ARBA" id="ARBA00022729"/>
    </source>
</evidence>
<protein>
    <submittedName>
        <fullName evidence="12">Outer membrane protein (Porin)</fullName>
    </submittedName>
</protein>
<keyword evidence="10" id="KW-0998">Cell outer membrane</keyword>
<sequence>MKKSLLATAIKTSSVLAIAALSTAAYAAPEVYGQVRLSLTYNDIETKVNSIVDESKTSKRPELGSGNSRLGFRGKEALTENTDLEYRLEYRIDVAENSDTNFSARHGYLALNNKQYGKLLAGRTISQDDYLDVSESWWRVAGGGYDFGHDAAWVNNTVVYSTPKFNNNKTYAFVQYGMDEGKDGARSFRTFEDGVAKSVSRDFVMLGAIHQDDKTYAGFTYTQAGNDLKSARGSISYQATDKIKTYGILQYTDFNSDDNELAAFAGVAYKLKEPTTVWLEGYYSDNYKGYSNGESSGGTIGVKHNVDKNLTGFASLGFKKAEYDKTKVDGKGLEIGAIYRF</sequence>
<evidence type="ECO:0000313" key="12">
    <source>
        <dbReference type="EMBL" id="STY86152.1"/>
    </source>
</evidence>
<dbReference type="RefSeq" id="WP_063513325.1">
    <property type="nucleotide sequence ID" value="NZ_CP011158.1"/>
</dbReference>
<dbReference type="InterPro" id="IPR023614">
    <property type="entry name" value="Porin_dom_sf"/>
</dbReference>
<evidence type="ECO:0000256" key="4">
    <source>
        <dbReference type="ARBA" id="ARBA00022452"/>
    </source>
</evidence>
<feature type="chain" id="PRO_5016805655" evidence="11">
    <location>
        <begin position="28"/>
        <end position="341"/>
    </location>
</feature>
<accession>A0A378PHF2</accession>
<evidence type="ECO:0000256" key="11">
    <source>
        <dbReference type="SAM" id="SignalP"/>
    </source>
</evidence>
<gene>
    <name evidence="12" type="ORF">NCTC11227_00113</name>
</gene>
<dbReference type="Gene3D" id="2.40.160.10">
    <property type="entry name" value="Porin"/>
    <property type="match status" value="1"/>
</dbReference>
<keyword evidence="3" id="KW-0813">Transport</keyword>
<comment type="subcellular location">
    <subcellularLocation>
        <location evidence="1">Cell outer membrane</location>
        <topology evidence="1">Multi-pass membrane protein</topology>
    </subcellularLocation>
</comment>
<evidence type="ECO:0000256" key="1">
    <source>
        <dbReference type="ARBA" id="ARBA00004571"/>
    </source>
</evidence>
<evidence type="ECO:0000256" key="7">
    <source>
        <dbReference type="ARBA" id="ARBA00023065"/>
    </source>
</evidence>
<evidence type="ECO:0000256" key="3">
    <source>
        <dbReference type="ARBA" id="ARBA00022448"/>
    </source>
</evidence>
<name>A0A378PHF2_9GAMM</name>
<keyword evidence="9" id="KW-0472">Membrane</keyword>
<dbReference type="PANTHER" id="PTHR34501:SF9">
    <property type="entry name" value="MAJOR OUTER MEMBRANE PROTEIN P.IA"/>
    <property type="match status" value="1"/>
</dbReference>
<dbReference type="SUPFAM" id="SSF56935">
    <property type="entry name" value="Porins"/>
    <property type="match status" value="1"/>
</dbReference>
<dbReference type="InterPro" id="IPR050298">
    <property type="entry name" value="Gram-neg_bact_OMP"/>
</dbReference>
<comment type="subunit">
    <text evidence="2">Homotrimer.</text>
</comment>
<dbReference type="GO" id="GO:0009279">
    <property type="term" value="C:cell outer membrane"/>
    <property type="evidence" value="ECO:0007669"/>
    <property type="project" value="UniProtKB-SubCell"/>
</dbReference>
<proteinExistence type="predicted"/>
<feature type="signal peptide" evidence="11">
    <location>
        <begin position="1"/>
        <end position="27"/>
    </location>
</feature>
<dbReference type="EMBL" id="UGPW01000001">
    <property type="protein sequence ID" value="STY86152.1"/>
    <property type="molecule type" value="Genomic_DNA"/>
</dbReference>